<reference evidence="2" key="1">
    <citation type="submission" date="2022-10" db="EMBL/GenBank/DDBJ databases">
        <title>Chitiniphilus purpureus sp. nov., a novel chitin-degrading bacterium isolated from crawfish pond sediment.</title>
        <authorList>
            <person name="Li K."/>
        </authorList>
    </citation>
    <scope>NUCLEOTIDE SEQUENCE</scope>
    <source>
        <strain evidence="2">CD1</strain>
    </source>
</reference>
<dbReference type="Proteomes" id="UP001061302">
    <property type="component" value="Chromosome"/>
</dbReference>
<feature type="domain" description="YhdP central" evidence="1">
    <location>
        <begin position="27"/>
        <end position="1262"/>
    </location>
</feature>
<dbReference type="InterPro" id="IPR011836">
    <property type="entry name" value="YhdP"/>
</dbReference>
<evidence type="ECO:0000313" key="3">
    <source>
        <dbReference type="Proteomes" id="UP001061302"/>
    </source>
</evidence>
<evidence type="ECO:0000259" key="1">
    <source>
        <dbReference type="Pfam" id="PF13116"/>
    </source>
</evidence>
<sequence>MPRLLPISWPAAAWAASQRRGSALLRRGWRWLRLLLALLLLLLALAALAWQYYLVPRLDQYRPTVAGMLAQVTGNRAEVARLVGGWRGPRPHLQIQGVTLYGDDGKAALRVSRLDAALSWWSLLVGELRFHRMALQVPDLTVRRDRAGVWHVAGLRLDPKAATGDTRFADWLLAQHSLSIRGGQLRLVDESRSAPPHMLRDVTLAVQRRFGAHRFTLSFTPPRVLADPVRIEGHWRGDTLQHWRQWQGEVRVALPRLALEVLQADWLRHLERLPGLQGRVGGNLRLAFEEERISDVTATLRVAGLSLAGSGRSFSLPRFDGTLDWRRGEHDETFKLAAARIDGANGALCRDCRVDYTRRADGSVALAVSRVQLAGLAAYRAWLPQPWQARIRPLRLAGQVREAQLHWLPSLQRYRGEVVLEEAALSWGETLPRLGRADLTARFDQDGGSLVARSSALAVAVPRLFAETLQFGRFELGGRWQRDGQAWNVMLDRLQLGNTDLELTADARYRHPRSGLGTLALSGRIARLSAARVHAYLPLAAGAPTRAWLANALREGEAYAGRIEVSGPLAQFPFAGDRGGRFRFHTKVRDVRMAYAPGWPELTGIDGELDFRGQQMDIRARQARILSAEVGQTRVWVPNLASPTPHLLVDGRTESATADFLAFLRQSPLRGTTAAYIDGLKAQGRGSLTLKLDIPLHDAAHTRVGGEYRFDGNTLDFGGAVPLLQAAAGRLTFSEQGLALQDGQAQVLGGTSRFAGATSPPGEFLLQLNGQARLRDAATRYGLPEPERLAGLVDYQVRLTTQRGGYHFTLESPLAAARINLPAPLGKAPGEIRPFRLEIADRGDGIRYGFGYGKLLQGAASQVPGRPSSGVLALGEQPPRLTGAPGWALTGGWDTIDLDGWLALLEAPGRQGDGLGAVQLGFDRVRVEGLQLRDVRLTAQRSADSWRGSVDSREASGQFSWRDGADPLLALQLARLALPLPDAGTGAVGRPVAGTHSAGNADWPAIKLAVDAFSLHGRELGRLALTAVPQGESWRFNDVVLGNDEAELKMNGVWRRQQGRSRVSARFALKSGDFGKLLGRVGYPDTLRRAAGTFSGEVAWDGVPHRPDFDSMQGSLALALGAGQFARIDPGAARLLSILSLQSLTRRVKLDFRDVFSEGFEFDSIEGAAIVERGIARTDDLVIAGPAAQVLFRGEANFVAGTQDLRVRIVPVVGDTVAVAAGLVNPLAGLAAFLLQRALKDPLGQFVAYEYQISGAMRDPVVRRLIGNEQARLDQLQQRR</sequence>
<accession>A0ABY6DLC1</accession>
<proteinExistence type="predicted"/>
<dbReference type="RefSeq" id="WP_263124160.1">
    <property type="nucleotide sequence ID" value="NZ_CP106753.1"/>
</dbReference>
<dbReference type="PANTHER" id="PTHR38690">
    <property type="entry name" value="PROTEASE-RELATED"/>
    <property type="match status" value="1"/>
</dbReference>
<dbReference type="Pfam" id="PF13116">
    <property type="entry name" value="YhdP"/>
    <property type="match status" value="1"/>
</dbReference>
<protein>
    <submittedName>
        <fullName evidence="2">YhdP family protein</fullName>
    </submittedName>
</protein>
<dbReference type="InterPro" id="IPR025263">
    <property type="entry name" value="YhdP_central"/>
</dbReference>
<name>A0ABY6DLC1_9NEIS</name>
<keyword evidence="3" id="KW-1185">Reference proteome</keyword>
<gene>
    <name evidence="2" type="ORF">N8I74_16175</name>
</gene>
<organism evidence="2 3">
    <name type="scientific">Chitiniphilus purpureus</name>
    <dbReference type="NCBI Taxonomy" id="2981137"/>
    <lineage>
        <taxon>Bacteria</taxon>
        <taxon>Pseudomonadati</taxon>
        <taxon>Pseudomonadota</taxon>
        <taxon>Betaproteobacteria</taxon>
        <taxon>Neisseriales</taxon>
        <taxon>Chitinibacteraceae</taxon>
        <taxon>Chitiniphilus</taxon>
    </lineage>
</organism>
<dbReference type="EMBL" id="CP106753">
    <property type="protein sequence ID" value="UXY14837.1"/>
    <property type="molecule type" value="Genomic_DNA"/>
</dbReference>
<dbReference type="NCBIfam" id="TIGR02099">
    <property type="entry name" value="YhdP family protein"/>
    <property type="match status" value="1"/>
</dbReference>
<dbReference type="PANTHER" id="PTHR38690:SF1">
    <property type="entry name" value="PROTEASE"/>
    <property type="match status" value="1"/>
</dbReference>
<evidence type="ECO:0000313" key="2">
    <source>
        <dbReference type="EMBL" id="UXY14837.1"/>
    </source>
</evidence>